<gene>
    <name evidence="10" type="ORF">SAMN05660226_00379</name>
</gene>
<evidence type="ECO:0000256" key="4">
    <source>
        <dbReference type="ARBA" id="ARBA00022679"/>
    </source>
</evidence>
<feature type="transmembrane region" description="Helical" evidence="8">
    <location>
        <begin position="378"/>
        <end position="398"/>
    </location>
</feature>
<proteinExistence type="predicted"/>
<feature type="transmembrane region" description="Helical" evidence="8">
    <location>
        <begin position="79"/>
        <end position="105"/>
    </location>
</feature>
<evidence type="ECO:0000313" key="10">
    <source>
        <dbReference type="EMBL" id="SKB28453.1"/>
    </source>
</evidence>
<dbReference type="InterPro" id="IPR050297">
    <property type="entry name" value="LipidA_mod_glycosyltrf_83"/>
</dbReference>
<feature type="transmembrane region" description="Helical" evidence="8">
    <location>
        <begin position="404"/>
        <end position="428"/>
    </location>
</feature>
<dbReference type="InterPro" id="IPR003342">
    <property type="entry name" value="ArnT-like_N"/>
</dbReference>
<feature type="domain" description="ArnT-like N-terminal" evidence="9">
    <location>
        <begin position="16"/>
        <end position="228"/>
    </location>
</feature>
<dbReference type="PANTHER" id="PTHR33908">
    <property type="entry name" value="MANNOSYLTRANSFERASE YKCB-RELATED"/>
    <property type="match status" value="1"/>
</dbReference>
<keyword evidence="3" id="KW-0328">Glycosyltransferase</keyword>
<sequence>MLEKTDPLKRAGMPLLFLTAAFMLLFNLGTPPIYILDEAKNAQAAREMLEQDEWVVPTFNAEPRLHKPPLHYYFMRVSYAMFGVNAFGARFFSAVMGWLTIWITWYFVRKFIGKRPACWTAMTLLLATHFVFEFRLAVPDPYLIFFFTAGMLCFYAYAIEKRIKWLLLSAIAMALAVLAKGPVALLLGGGAVLCWTLVGKRFAILWSWKTLGYGLLILALALPWYIAVHRATEGAFTREFLFTHNLERFGKPMEGHGGSPLLIPLFVFVGLLPMAVFLPSAFRRRAVDHRNPLVLLSACVAILTILFFSLSGTKLPNYPMPCYPFVAIIIGTGISSLLHVKTFDVRYVLWPLLVIFAGLFGAAHIALSVEQTLIGVRFLPLIFLIPVIAVALGLFLLHRMGVKFVLYVLAGGYIVFNLVAIQVAYPAIYRQNPVTKMAPFLDPDEQLYAYKLYNPAFNFYLNKPIIVLHDEVALQELLSRSPQAKVIARARELEALTGIPIKLLAKEKDLFEPPVSVIFSGMADTGGQIAR</sequence>
<protein>
    <submittedName>
        <fullName evidence="10">4-amino-4-deoxy-L-arabinose transferase</fullName>
    </submittedName>
</protein>
<feature type="transmembrane region" description="Helical" evidence="8">
    <location>
        <begin position="142"/>
        <end position="158"/>
    </location>
</feature>
<dbReference type="GO" id="GO:0009103">
    <property type="term" value="P:lipopolysaccharide biosynthetic process"/>
    <property type="evidence" value="ECO:0007669"/>
    <property type="project" value="UniProtKB-ARBA"/>
</dbReference>
<keyword evidence="2" id="KW-1003">Cell membrane</keyword>
<accession>A0A1T5A1C5</accession>
<dbReference type="PANTHER" id="PTHR33908:SF3">
    <property type="entry name" value="UNDECAPRENYL PHOSPHATE-ALPHA-4-AMINO-4-DEOXY-L-ARABINOSE ARABINOSYL TRANSFERASE"/>
    <property type="match status" value="1"/>
</dbReference>
<dbReference type="GO" id="GO:0005886">
    <property type="term" value="C:plasma membrane"/>
    <property type="evidence" value="ECO:0007669"/>
    <property type="project" value="UniProtKB-SubCell"/>
</dbReference>
<dbReference type="OrthoDB" id="8353433at2"/>
<dbReference type="RefSeq" id="WP_079715087.1">
    <property type="nucleotide sequence ID" value="NZ_FUYS01000001.1"/>
</dbReference>
<evidence type="ECO:0000256" key="1">
    <source>
        <dbReference type="ARBA" id="ARBA00004651"/>
    </source>
</evidence>
<feature type="transmembrane region" description="Helical" evidence="8">
    <location>
        <begin position="261"/>
        <end position="281"/>
    </location>
</feature>
<evidence type="ECO:0000256" key="3">
    <source>
        <dbReference type="ARBA" id="ARBA00022676"/>
    </source>
</evidence>
<evidence type="ECO:0000256" key="7">
    <source>
        <dbReference type="ARBA" id="ARBA00023136"/>
    </source>
</evidence>
<dbReference type="EMBL" id="FUYS01000001">
    <property type="protein sequence ID" value="SKB28453.1"/>
    <property type="molecule type" value="Genomic_DNA"/>
</dbReference>
<evidence type="ECO:0000313" key="11">
    <source>
        <dbReference type="Proteomes" id="UP000190541"/>
    </source>
</evidence>
<dbReference type="AlphaFoldDB" id="A0A1T5A1C5"/>
<feature type="transmembrane region" description="Helical" evidence="8">
    <location>
        <begin position="293"/>
        <end position="310"/>
    </location>
</feature>
<keyword evidence="11" id="KW-1185">Reference proteome</keyword>
<name>A0A1T5A1C5_9SPHI</name>
<evidence type="ECO:0000256" key="6">
    <source>
        <dbReference type="ARBA" id="ARBA00022989"/>
    </source>
</evidence>
<dbReference type="GO" id="GO:0010041">
    <property type="term" value="P:response to iron(III) ion"/>
    <property type="evidence" value="ECO:0007669"/>
    <property type="project" value="TreeGrafter"/>
</dbReference>
<keyword evidence="7 8" id="KW-0472">Membrane</keyword>
<dbReference type="GO" id="GO:0000030">
    <property type="term" value="F:mannosyltransferase activity"/>
    <property type="evidence" value="ECO:0007669"/>
    <property type="project" value="InterPro"/>
</dbReference>
<organism evidence="10 11">
    <name type="scientific">Parapedobacter luteus</name>
    <dbReference type="NCBI Taxonomy" id="623280"/>
    <lineage>
        <taxon>Bacteria</taxon>
        <taxon>Pseudomonadati</taxon>
        <taxon>Bacteroidota</taxon>
        <taxon>Sphingobacteriia</taxon>
        <taxon>Sphingobacteriales</taxon>
        <taxon>Sphingobacteriaceae</taxon>
        <taxon>Parapedobacter</taxon>
    </lineage>
</organism>
<feature type="transmembrane region" description="Helical" evidence="8">
    <location>
        <begin position="210"/>
        <end position="228"/>
    </location>
</feature>
<dbReference type="Pfam" id="PF02366">
    <property type="entry name" value="PMT"/>
    <property type="match status" value="1"/>
</dbReference>
<feature type="transmembrane region" description="Helical" evidence="8">
    <location>
        <begin position="165"/>
        <end position="198"/>
    </location>
</feature>
<evidence type="ECO:0000256" key="8">
    <source>
        <dbReference type="SAM" id="Phobius"/>
    </source>
</evidence>
<dbReference type="Proteomes" id="UP000190541">
    <property type="component" value="Unassembled WGS sequence"/>
</dbReference>
<evidence type="ECO:0000256" key="2">
    <source>
        <dbReference type="ARBA" id="ARBA00022475"/>
    </source>
</evidence>
<dbReference type="GO" id="GO:0016763">
    <property type="term" value="F:pentosyltransferase activity"/>
    <property type="evidence" value="ECO:0007669"/>
    <property type="project" value="TreeGrafter"/>
</dbReference>
<dbReference type="GO" id="GO:0006493">
    <property type="term" value="P:protein O-linked glycosylation"/>
    <property type="evidence" value="ECO:0007669"/>
    <property type="project" value="InterPro"/>
</dbReference>
<evidence type="ECO:0000256" key="5">
    <source>
        <dbReference type="ARBA" id="ARBA00022692"/>
    </source>
</evidence>
<keyword evidence="5 8" id="KW-0812">Transmembrane</keyword>
<dbReference type="STRING" id="623280.SAMN05660226_00379"/>
<reference evidence="10 11" key="1">
    <citation type="submission" date="2017-02" db="EMBL/GenBank/DDBJ databases">
        <authorList>
            <person name="Peterson S.W."/>
        </authorList>
    </citation>
    <scope>NUCLEOTIDE SEQUENCE [LARGE SCALE GENOMIC DNA]</scope>
    <source>
        <strain evidence="10 11">DSM 22899</strain>
    </source>
</reference>
<evidence type="ECO:0000259" key="9">
    <source>
        <dbReference type="Pfam" id="PF02366"/>
    </source>
</evidence>
<keyword evidence="4 10" id="KW-0808">Transferase</keyword>
<comment type="subcellular location">
    <subcellularLocation>
        <location evidence="1">Cell membrane</location>
        <topology evidence="1">Multi-pass membrane protein</topology>
    </subcellularLocation>
</comment>
<keyword evidence="6 8" id="KW-1133">Transmembrane helix</keyword>
<feature type="transmembrane region" description="Helical" evidence="8">
    <location>
        <begin position="322"/>
        <end position="341"/>
    </location>
</feature>
<feature type="transmembrane region" description="Helical" evidence="8">
    <location>
        <begin position="347"/>
        <end position="366"/>
    </location>
</feature>